<feature type="domain" description="Periplasmic binding protein" evidence="6">
    <location>
        <begin position="137"/>
        <end position="271"/>
    </location>
</feature>
<evidence type="ECO:0000313" key="8">
    <source>
        <dbReference type="Proteomes" id="UP000838160"/>
    </source>
</evidence>
<protein>
    <recommendedName>
        <fullName evidence="3">Autoinducer 2-binding periplasmic protein LuxP</fullName>
    </recommendedName>
</protein>
<sequence length="346" mass="39236">MIRSALVSFVLFFISFSAHATETRVLFVNPGFANESFWSDVDRYAHAVADRLNLSLEVIHGNRDTDLMRQKLLLRINSGEQPDFVVLVNEENSGAMLLDVLGQSDAFVTFALNDLTATQRQKLREDSNWQQRLLPGVIPNNFSIGYLTAQALYQQGQKESGHFVLFSGDNSTPASIDREAGANSFISRHPDITLTQRVYAHWDQNTAYQKAKQLLKQYPDIRYIWTANDHMAFGVQQALTEANRVIGEDVFLSTVNTSQQVLTQLKQKQLSVLGGGHFIAVGLTLVKIHQYLTEDLWPPRTKFSLFELITYPSPLFNQLSQKSWDKIPFEQIDLNSRHIDAFNLSP</sequence>
<dbReference type="PANTHER" id="PTHR46847:SF2">
    <property type="entry name" value="ABC TRANSPORTER SUGAR-BINDING PROTEIN"/>
    <property type="match status" value="1"/>
</dbReference>
<dbReference type="CDD" id="cd06324">
    <property type="entry name" value="PBP1_ABC_sugar_binding-like"/>
    <property type="match status" value="1"/>
</dbReference>
<evidence type="ECO:0000259" key="6">
    <source>
        <dbReference type="Pfam" id="PF13407"/>
    </source>
</evidence>
<dbReference type="PANTHER" id="PTHR46847">
    <property type="entry name" value="D-ALLOSE-BINDING PERIPLASMIC PROTEIN-RELATED"/>
    <property type="match status" value="1"/>
</dbReference>
<dbReference type="InterPro" id="IPR028082">
    <property type="entry name" value="Peripla_BP_I"/>
</dbReference>
<organism evidence="7 8">
    <name type="scientific">Vibrio hippocampi</name>
    <dbReference type="NCBI Taxonomy" id="654686"/>
    <lineage>
        <taxon>Bacteria</taxon>
        <taxon>Pseudomonadati</taxon>
        <taxon>Pseudomonadota</taxon>
        <taxon>Gammaproteobacteria</taxon>
        <taxon>Vibrionales</taxon>
        <taxon>Vibrionaceae</taxon>
        <taxon>Vibrio</taxon>
    </lineage>
</organism>
<dbReference type="Gene3D" id="3.40.50.2300">
    <property type="match status" value="2"/>
</dbReference>
<evidence type="ECO:0000256" key="2">
    <source>
        <dbReference type="ARBA" id="ARBA00007639"/>
    </source>
</evidence>
<name>A0ABN8DJ25_9VIBR</name>
<keyword evidence="4 5" id="KW-0732">Signal</keyword>
<evidence type="ECO:0000313" key="7">
    <source>
        <dbReference type="EMBL" id="CAH0526577.1"/>
    </source>
</evidence>
<gene>
    <name evidence="7" type="ORF">VHP8226_01931</name>
</gene>
<dbReference type="RefSeq" id="WP_237484840.1">
    <property type="nucleotide sequence ID" value="NZ_CAKLCM010000002.1"/>
</dbReference>
<dbReference type="Pfam" id="PF13407">
    <property type="entry name" value="Peripla_BP_4"/>
    <property type="match status" value="1"/>
</dbReference>
<accession>A0ABN8DJ25</accession>
<reference evidence="7" key="1">
    <citation type="submission" date="2021-12" db="EMBL/GenBank/DDBJ databases">
        <authorList>
            <person name="Rodrigo-Torres L."/>
            <person name="Arahal R. D."/>
            <person name="Lucena T."/>
        </authorList>
    </citation>
    <scope>NUCLEOTIDE SEQUENCE</scope>
    <source>
        <strain evidence="7">CECT 8226</strain>
    </source>
</reference>
<dbReference type="SUPFAM" id="SSF53822">
    <property type="entry name" value="Periplasmic binding protein-like I"/>
    <property type="match status" value="1"/>
</dbReference>
<keyword evidence="8" id="KW-1185">Reference proteome</keyword>
<evidence type="ECO:0000256" key="3">
    <source>
        <dbReference type="ARBA" id="ARBA00022181"/>
    </source>
</evidence>
<comment type="caution">
    <text evidence="7">The sequence shown here is derived from an EMBL/GenBank/DDBJ whole genome shotgun (WGS) entry which is preliminary data.</text>
</comment>
<dbReference type="EMBL" id="CAKLCM010000002">
    <property type="protein sequence ID" value="CAH0526577.1"/>
    <property type="molecule type" value="Genomic_DNA"/>
</dbReference>
<comment type="similarity">
    <text evidence="2">Belongs to the bacterial solute-binding protein 2 family.</text>
</comment>
<feature type="chain" id="PRO_5045081708" description="Autoinducer 2-binding periplasmic protein LuxP" evidence="5">
    <location>
        <begin position="21"/>
        <end position="346"/>
    </location>
</feature>
<feature type="signal peptide" evidence="5">
    <location>
        <begin position="1"/>
        <end position="20"/>
    </location>
</feature>
<evidence type="ECO:0000256" key="5">
    <source>
        <dbReference type="SAM" id="SignalP"/>
    </source>
</evidence>
<comment type="subcellular location">
    <subcellularLocation>
        <location evidence="1">Cell envelope</location>
    </subcellularLocation>
</comment>
<dbReference type="Proteomes" id="UP000838160">
    <property type="component" value="Unassembled WGS sequence"/>
</dbReference>
<evidence type="ECO:0000256" key="1">
    <source>
        <dbReference type="ARBA" id="ARBA00004196"/>
    </source>
</evidence>
<dbReference type="InterPro" id="IPR025997">
    <property type="entry name" value="SBP_2_dom"/>
</dbReference>
<evidence type="ECO:0000256" key="4">
    <source>
        <dbReference type="ARBA" id="ARBA00022729"/>
    </source>
</evidence>
<proteinExistence type="inferred from homology"/>